<dbReference type="Pfam" id="PF08241">
    <property type="entry name" value="Methyltransf_11"/>
    <property type="match status" value="1"/>
</dbReference>
<organism evidence="6 7">
    <name type="scientific">Suillus subaureus</name>
    <dbReference type="NCBI Taxonomy" id="48587"/>
    <lineage>
        <taxon>Eukaryota</taxon>
        <taxon>Fungi</taxon>
        <taxon>Dikarya</taxon>
        <taxon>Basidiomycota</taxon>
        <taxon>Agaricomycotina</taxon>
        <taxon>Agaricomycetes</taxon>
        <taxon>Agaricomycetidae</taxon>
        <taxon>Boletales</taxon>
        <taxon>Suillineae</taxon>
        <taxon>Suillaceae</taxon>
        <taxon>Suillus</taxon>
    </lineage>
</organism>
<reference evidence="6" key="1">
    <citation type="journal article" date="2020" name="New Phytol.">
        <title>Comparative genomics reveals dynamic genome evolution in host specialist ectomycorrhizal fungi.</title>
        <authorList>
            <person name="Lofgren L.A."/>
            <person name="Nguyen N.H."/>
            <person name="Vilgalys R."/>
            <person name="Ruytinx J."/>
            <person name="Liao H.L."/>
            <person name="Branco S."/>
            <person name="Kuo A."/>
            <person name="LaButti K."/>
            <person name="Lipzen A."/>
            <person name="Andreopoulos W."/>
            <person name="Pangilinan J."/>
            <person name="Riley R."/>
            <person name="Hundley H."/>
            <person name="Na H."/>
            <person name="Barry K."/>
            <person name="Grigoriev I.V."/>
            <person name="Stajich J.E."/>
            <person name="Kennedy P.G."/>
        </authorList>
    </citation>
    <scope>NUCLEOTIDE SEQUENCE</scope>
    <source>
        <strain evidence="6">MN1</strain>
    </source>
</reference>
<evidence type="ECO:0000256" key="3">
    <source>
        <dbReference type="ARBA" id="ARBA00022679"/>
    </source>
</evidence>
<gene>
    <name evidence="6" type="ORF">BJ212DRAFT_1491415</name>
</gene>
<evidence type="ECO:0000256" key="4">
    <source>
        <dbReference type="SAM" id="MobiDB-lite"/>
    </source>
</evidence>
<comment type="caution">
    <text evidence="6">The sequence shown here is derived from an EMBL/GenBank/DDBJ whole genome shotgun (WGS) entry which is preliminary data.</text>
</comment>
<evidence type="ECO:0000256" key="2">
    <source>
        <dbReference type="ARBA" id="ARBA00022603"/>
    </source>
</evidence>
<dbReference type="Gene3D" id="3.40.50.150">
    <property type="entry name" value="Vaccinia Virus protein VP39"/>
    <property type="match status" value="1"/>
</dbReference>
<accession>A0A9P7EN02</accession>
<dbReference type="PANTHER" id="PTHR44942">
    <property type="entry name" value="METHYLTRANSF_11 DOMAIN-CONTAINING PROTEIN"/>
    <property type="match status" value="1"/>
</dbReference>
<dbReference type="Proteomes" id="UP000807769">
    <property type="component" value="Unassembled WGS sequence"/>
</dbReference>
<evidence type="ECO:0000313" key="6">
    <source>
        <dbReference type="EMBL" id="KAG1826770.1"/>
    </source>
</evidence>
<dbReference type="GeneID" id="64635508"/>
<name>A0A9P7EN02_9AGAM</name>
<comment type="similarity">
    <text evidence="1">Belongs to the methyltransferase superfamily.</text>
</comment>
<dbReference type="AlphaFoldDB" id="A0A9P7EN02"/>
<keyword evidence="3" id="KW-0808">Transferase</keyword>
<evidence type="ECO:0000313" key="7">
    <source>
        <dbReference type="Proteomes" id="UP000807769"/>
    </source>
</evidence>
<dbReference type="InterPro" id="IPR029063">
    <property type="entry name" value="SAM-dependent_MTases_sf"/>
</dbReference>
<feature type="compositionally biased region" description="Basic residues" evidence="4">
    <location>
        <begin position="1"/>
        <end position="11"/>
    </location>
</feature>
<dbReference type="GO" id="GO:0032259">
    <property type="term" value="P:methylation"/>
    <property type="evidence" value="ECO:0007669"/>
    <property type="project" value="UniProtKB-KW"/>
</dbReference>
<evidence type="ECO:0000259" key="5">
    <source>
        <dbReference type="Pfam" id="PF08241"/>
    </source>
</evidence>
<dbReference type="RefSeq" id="XP_041199617.1">
    <property type="nucleotide sequence ID" value="XM_041341492.1"/>
</dbReference>
<dbReference type="OrthoDB" id="66144at2759"/>
<dbReference type="GO" id="GO:0008757">
    <property type="term" value="F:S-adenosylmethionine-dependent methyltransferase activity"/>
    <property type="evidence" value="ECO:0007669"/>
    <property type="project" value="InterPro"/>
</dbReference>
<dbReference type="InterPro" id="IPR013216">
    <property type="entry name" value="Methyltransf_11"/>
</dbReference>
<protein>
    <submittedName>
        <fullName evidence="6">S-adenosyl-L-methionine-dependent methyltransferase</fullName>
    </submittedName>
</protein>
<feature type="domain" description="Methyltransferase type 11" evidence="5">
    <location>
        <begin position="99"/>
        <end position="198"/>
    </location>
</feature>
<dbReference type="EMBL" id="JABBWG010000001">
    <property type="protein sequence ID" value="KAG1826770.1"/>
    <property type="molecule type" value="Genomic_DNA"/>
</dbReference>
<keyword evidence="2 6" id="KW-0489">Methyltransferase</keyword>
<dbReference type="InterPro" id="IPR051052">
    <property type="entry name" value="Diverse_substrate_MTase"/>
</dbReference>
<sequence>MDAKTHSRNRLISKSSSIDKHSSQANCQDGIDRPFVFVSFTSGLRLTRTMTTSIHPNAQAGFATGTNESYDRVRPLYPADCVSYIRRQVPKSTTPLKIVEIGAGTGIFTRALLTHPEWATSIGTLRAIEPSDGMRNFWTKCVQDHRCTIVNGTFDNTGVEDGWADLIIIAQAFHWCLDYEKAFTEFARILNKDGAAVFIWYLADREAAGWVTQVQHCIEARGNGSPRFRLDVLRQAFSIPEYTSLFHPQEEKQWAHHGVATEQIVTDRVLSWSYIAILPPDEKAKVAEDIKVILDRGDGKIWINKEQGTYQDPHVARVMISRKK</sequence>
<dbReference type="SUPFAM" id="SSF53335">
    <property type="entry name" value="S-adenosyl-L-methionine-dependent methyltransferases"/>
    <property type="match status" value="1"/>
</dbReference>
<keyword evidence="7" id="KW-1185">Reference proteome</keyword>
<evidence type="ECO:0000256" key="1">
    <source>
        <dbReference type="ARBA" id="ARBA00008361"/>
    </source>
</evidence>
<feature type="region of interest" description="Disordered" evidence="4">
    <location>
        <begin position="1"/>
        <end position="25"/>
    </location>
</feature>
<dbReference type="CDD" id="cd02440">
    <property type="entry name" value="AdoMet_MTases"/>
    <property type="match status" value="1"/>
</dbReference>
<proteinExistence type="inferred from homology"/>
<dbReference type="PANTHER" id="PTHR44942:SF4">
    <property type="entry name" value="METHYLTRANSFERASE TYPE 11 DOMAIN-CONTAINING PROTEIN"/>
    <property type="match status" value="1"/>
</dbReference>